<organism evidence="2 3">
    <name type="scientific">Alkalibacillus haloalkaliphilus</name>
    <dbReference type="NCBI Taxonomy" id="94136"/>
    <lineage>
        <taxon>Bacteria</taxon>
        <taxon>Bacillati</taxon>
        <taxon>Bacillota</taxon>
        <taxon>Bacilli</taxon>
        <taxon>Bacillales</taxon>
        <taxon>Bacillaceae</taxon>
        <taxon>Alkalibacillus</taxon>
    </lineage>
</organism>
<sequence>MVIEDQLYGSYELENVLRDLIESKPVQRLKGIHQGGASYLVNPKWNVTRYEHSLGVMLLVRKLGGSLEEQIAALLHDLSHTAFSHVVDYVLEHDDEDYHENIYEQFVKHSDIPVILEKYGFHFEEILLDDSRWTLLEQPAPELCADRVDYTLRDMTQYGHITLHESHTFLEHLTVVGGKMYLNDLSVAEWFVETYYKEVIDFFMDPLNIYGNDQLAKALKLALQKEIISSEDFLKEDEELLEHVRSSRDSEVVSLIEKLQPSANVISDTKNYDIHRKGKVRLIDPSIFYEGELIRASKLSNKIQLMNNDAYKKSITGAYVKVLTK</sequence>
<dbReference type="InterPro" id="IPR050135">
    <property type="entry name" value="dGTPase-like"/>
</dbReference>
<comment type="caution">
    <text evidence="2">The sequence shown here is derived from an EMBL/GenBank/DDBJ whole genome shotgun (WGS) entry which is preliminary data.</text>
</comment>
<dbReference type="PANTHER" id="PTHR11373">
    <property type="entry name" value="DEOXYNUCLEOSIDE TRIPHOSPHATE TRIPHOSPHOHYDROLASE"/>
    <property type="match status" value="1"/>
</dbReference>
<dbReference type="Proteomes" id="UP000321440">
    <property type="component" value="Unassembled WGS sequence"/>
</dbReference>
<feature type="domain" description="HD" evidence="1">
    <location>
        <begin position="49"/>
        <end position="151"/>
    </location>
</feature>
<dbReference type="Pfam" id="PF01966">
    <property type="entry name" value="HD"/>
    <property type="match status" value="1"/>
</dbReference>
<dbReference type="AlphaFoldDB" id="A0A511W5I4"/>
<dbReference type="InterPro" id="IPR003607">
    <property type="entry name" value="HD/PDEase_dom"/>
</dbReference>
<dbReference type="PROSITE" id="PS51831">
    <property type="entry name" value="HD"/>
    <property type="match status" value="1"/>
</dbReference>
<dbReference type="SUPFAM" id="SSF109604">
    <property type="entry name" value="HD-domain/PDEase-like"/>
    <property type="match status" value="1"/>
</dbReference>
<evidence type="ECO:0000259" key="1">
    <source>
        <dbReference type="PROSITE" id="PS51831"/>
    </source>
</evidence>
<dbReference type="SMART" id="SM00471">
    <property type="entry name" value="HDc"/>
    <property type="match status" value="1"/>
</dbReference>
<dbReference type="FunFam" id="1.10.3210.10:FF:000026">
    <property type="entry name" value="Metal-dependent phosphohydrolase"/>
    <property type="match status" value="1"/>
</dbReference>
<dbReference type="PANTHER" id="PTHR11373:SF41">
    <property type="entry name" value="METAL-DEPENDENT PHOSPHOHYDROLASE"/>
    <property type="match status" value="1"/>
</dbReference>
<accession>A0A511W5I4</accession>
<dbReference type="OrthoDB" id="9814017at2"/>
<gene>
    <name evidence="2" type="primary">ydhJ</name>
    <name evidence="2" type="ORF">AHA02nite_21420</name>
</gene>
<protein>
    <recommendedName>
        <fullName evidence="1">HD domain-containing protein</fullName>
    </recommendedName>
</protein>
<dbReference type="RefSeq" id="WP_146817128.1">
    <property type="nucleotide sequence ID" value="NZ_BJYA01000014.1"/>
</dbReference>
<reference evidence="2 3" key="1">
    <citation type="submission" date="2019-07" db="EMBL/GenBank/DDBJ databases">
        <title>Whole genome shotgun sequence of Alkalibacillus haloalkaliphilus NBRC 103110.</title>
        <authorList>
            <person name="Hosoyama A."/>
            <person name="Uohara A."/>
            <person name="Ohji S."/>
            <person name="Ichikawa N."/>
        </authorList>
    </citation>
    <scope>NUCLEOTIDE SEQUENCE [LARGE SCALE GENOMIC DNA]</scope>
    <source>
        <strain evidence="2 3">NBRC 103110</strain>
    </source>
</reference>
<proteinExistence type="predicted"/>
<dbReference type="InterPro" id="IPR006674">
    <property type="entry name" value="HD_domain"/>
</dbReference>
<dbReference type="Gene3D" id="1.10.3210.10">
    <property type="entry name" value="Hypothetical protein af1432"/>
    <property type="match status" value="1"/>
</dbReference>
<dbReference type="EMBL" id="BJYA01000014">
    <property type="protein sequence ID" value="GEN46366.1"/>
    <property type="molecule type" value="Genomic_DNA"/>
</dbReference>
<evidence type="ECO:0000313" key="3">
    <source>
        <dbReference type="Proteomes" id="UP000321440"/>
    </source>
</evidence>
<evidence type="ECO:0000313" key="2">
    <source>
        <dbReference type="EMBL" id="GEN46366.1"/>
    </source>
</evidence>
<dbReference type="CDD" id="cd00077">
    <property type="entry name" value="HDc"/>
    <property type="match status" value="1"/>
</dbReference>
<dbReference type="GO" id="GO:0006203">
    <property type="term" value="P:dGTP catabolic process"/>
    <property type="evidence" value="ECO:0007669"/>
    <property type="project" value="TreeGrafter"/>
</dbReference>
<name>A0A511W5I4_9BACI</name>
<dbReference type="GO" id="GO:0008832">
    <property type="term" value="F:dGTPase activity"/>
    <property type="evidence" value="ECO:0007669"/>
    <property type="project" value="TreeGrafter"/>
</dbReference>
<keyword evidence="3" id="KW-1185">Reference proteome</keyword>